<dbReference type="InterPro" id="IPR046896">
    <property type="entry name" value="Cup1-like_N"/>
</dbReference>
<dbReference type="Pfam" id="PF20263">
    <property type="entry name" value="LYRM2-like"/>
    <property type="match status" value="1"/>
</dbReference>
<dbReference type="EMBL" id="CP069041">
    <property type="protein sequence ID" value="QRD05522.1"/>
    <property type="molecule type" value="Genomic_DNA"/>
</dbReference>
<evidence type="ECO:0000313" key="2">
    <source>
        <dbReference type="EMBL" id="QRD05522.1"/>
    </source>
</evidence>
<reference evidence="3" key="1">
    <citation type="journal article" date="2021" name="BMC Genomics">
        <title>Chromosome-level genome assembly and manually-curated proteome of model necrotroph Parastagonospora nodorum Sn15 reveals a genome-wide trove of candidate effector homologs, and redundancy of virulence-related functions within an accessory chromosome.</title>
        <authorList>
            <person name="Bertazzoni S."/>
            <person name="Jones D.A.B."/>
            <person name="Phan H.T."/>
            <person name="Tan K.-C."/>
            <person name="Hane J.K."/>
        </authorList>
    </citation>
    <scope>NUCLEOTIDE SEQUENCE [LARGE SCALE GENOMIC DNA]</scope>
    <source>
        <strain evidence="3">SN15 / ATCC MYA-4574 / FGSC 10173)</strain>
    </source>
</reference>
<accession>A0A7U2NP93</accession>
<dbReference type="OrthoDB" id="5521299at2759"/>
<proteinExistence type="predicted"/>
<dbReference type="Proteomes" id="UP000663193">
    <property type="component" value="Chromosome 19"/>
</dbReference>
<protein>
    <recommendedName>
        <fullName evidence="1">LYR motif-containing protein Cup1-like N-terminal domain-containing protein</fullName>
    </recommendedName>
</protein>
<evidence type="ECO:0000259" key="1">
    <source>
        <dbReference type="Pfam" id="PF20263"/>
    </source>
</evidence>
<dbReference type="AlphaFoldDB" id="A0A7U2NP93"/>
<evidence type="ECO:0000313" key="3">
    <source>
        <dbReference type="Proteomes" id="UP000663193"/>
    </source>
</evidence>
<sequence length="442" mass="51351">MSPTASSQAKSIHLLRALLREATYLPDAVARQYFARYILNRFRAYQPSENATASMDIEAVGKYRHRSFKRRQLSIIAERTTKVQKKAQKGLHYLRRANQGEIPCLQKVLFFAYGRIGRRKYALLGDVLKPDPITDGGRMVKPSDLLERTPLQKMYYSNKKYLQYLDAPKEANGMYVMNISDRYSRLRAVLKSQHQRGISINRELKRPSMKTPMHNIWMRPMPIVRARNNVRRWYAETMTRFLPPLPTEEWDKMQAMVEGSERVSLVKRRVPVRPLPEATDYDDSLHAVLQGMSLSKLSKSDRPNGIWRPHNITPKFMRRLYSRILQLCCKVEYSAERKQWVAVWGQPIHAIRPEVYEAATDPSLFSGVDAKGRLPPAPKAHVLKAEPGLDIQPRNEKGEYIRFPFFTEQLPEDNPMRMQLEAWKKQRLAAGIIDENGNFRGR</sequence>
<organism evidence="2 3">
    <name type="scientific">Phaeosphaeria nodorum (strain SN15 / ATCC MYA-4574 / FGSC 10173)</name>
    <name type="common">Glume blotch fungus</name>
    <name type="synonym">Parastagonospora nodorum</name>
    <dbReference type="NCBI Taxonomy" id="321614"/>
    <lineage>
        <taxon>Eukaryota</taxon>
        <taxon>Fungi</taxon>
        <taxon>Dikarya</taxon>
        <taxon>Ascomycota</taxon>
        <taxon>Pezizomycotina</taxon>
        <taxon>Dothideomycetes</taxon>
        <taxon>Pleosporomycetidae</taxon>
        <taxon>Pleosporales</taxon>
        <taxon>Pleosporineae</taxon>
        <taxon>Phaeosphaeriaceae</taxon>
        <taxon>Parastagonospora</taxon>
    </lineage>
</organism>
<feature type="domain" description="LYR motif-containing protein Cup1-like N-terminal" evidence="1">
    <location>
        <begin position="14"/>
        <end position="124"/>
    </location>
</feature>
<gene>
    <name evidence="2" type="ORF">JI435_058060</name>
</gene>
<name>A0A7U2NP93_PHANO</name>
<keyword evidence="3" id="KW-1185">Reference proteome</keyword>
<dbReference type="CDD" id="cd20273">
    <property type="entry name" value="Complex1_LYR_unchar"/>
    <property type="match status" value="1"/>
</dbReference>
<dbReference type="VEuPathDB" id="FungiDB:JI435_058060"/>